<keyword evidence="3" id="KW-0808">Transferase</keyword>
<dbReference type="GO" id="GO:0004315">
    <property type="term" value="F:3-oxoacyl-[acyl-carrier-protein] synthase activity"/>
    <property type="evidence" value="ECO:0007669"/>
    <property type="project" value="InterPro"/>
</dbReference>
<dbReference type="InterPro" id="IPR049552">
    <property type="entry name" value="PKS_DH_N"/>
</dbReference>
<organism evidence="13 14">
    <name type="scientific">Hymenoscyphus fraxineus</name>
    <dbReference type="NCBI Taxonomy" id="746836"/>
    <lineage>
        <taxon>Eukaryota</taxon>
        <taxon>Fungi</taxon>
        <taxon>Dikarya</taxon>
        <taxon>Ascomycota</taxon>
        <taxon>Pezizomycotina</taxon>
        <taxon>Leotiomycetes</taxon>
        <taxon>Helotiales</taxon>
        <taxon>Helotiaceae</taxon>
        <taxon>Hymenoscyphus</taxon>
    </lineage>
</organism>
<keyword evidence="14" id="KW-1185">Reference proteome</keyword>
<dbReference type="Pfam" id="PF00698">
    <property type="entry name" value="Acyl_transf_1"/>
    <property type="match status" value="1"/>
</dbReference>
<dbReference type="SUPFAM" id="SSF52151">
    <property type="entry name" value="FabD/lysophospholipase-like"/>
    <property type="match status" value="1"/>
</dbReference>
<keyword evidence="1" id="KW-0596">Phosphopantetheine</keyword>
<evidence type="ECO:0000313" key="14">
    <source>
        <dbReference type="Proteomes" id="UP000696280"/>
    </source>
</evidence>
<dbReference type="SUPFAM" id="SSF55048">
    <property type="entry name" value="Probable ACP-binding domain of malonyl-CoA ACP transacylase"/>
    <property type="match status" value="1"/>
</dbReference>
<feature type="domain" description="PKS/mFAS DH" evidence="12">
    <location>
        <begin position="980"/>
        <end position="1296"/>
    </location>
</feature>
<dbReference type="InterPro" id="IPR016036">
    <property type="entry name" value="Malonyl_transacylase_ACP-bd"/>
</dbReference>
<dbReference type="InterPro" id="IPR049551">
    <property type="entry name" value="PKS_DH_C"/>
</dbReference>
<dbReference type="FunFam" id="3.40.50.720:FF:000209">
    <property type="entry name" value="Polyketide synthase Pks12"/>
    <property type="match status" value="1"/>
</dbReference>
<dbReference type="Pfam" id="PF08240">
    <property type="entry name" value="ADH_N"/>
    <property type="match status" value="1"/>
</dbReference>
<keyword evidence="5" id="KW-0560">Oxidoreductase</keyword>
<dbReference type="Pfam" id="PF13602">
    <property type="entry name" value="ADH_zinc_N_2"/>
    <property type="match status" value="1"/>
</dbReference>
<feature type="region of interest" description="N-terminal hotdog fold" evidence="8">
    <location>
        <begin position="980"/>
        <end position="1112"/>
    </location>
</feature>
<dbReference type="InterPro" id="IPR001227">
    <property type="entry name" value="Ac_transferase_dom_sf"/>
</dbReference>
<dbReference type="InterPro" id="IPR013217">
    <property type="entry name" value="Methyltransf_12"/>
</dbReference>
<evidence type="ECO:0000256" key="9">
    <source>
        <dbReference type="SAM" id="Phobius"/>
    </source>
</evidence>
<dbReference type="SUPFAM" id="SSF47336">
    <property type="entry name" value="ACP-like"/>
    <property type="match status" value="1"/>
</dbReference>
<dbReference type="InterPro" id="IPR013154">
    <property type="entry name" value="ADH-like_N"/>
</dbReference>
<dbReference type="InterPro" id="IPR056501">
    <property type="entry name" value="NAD-bd_HRPKS_sdrA"/>
</dbReference>
<dbReference type="InterPro" id="IPR018201">
    <property type="entry name" value="Ketoacyl_synth_AS"/>
</dbReference>
<dbReference type="InterPro" id="IPR020843">
    <property type="entry name" value="ER"/>
</dbReference>
<dbReference type="InterPro" id="IPR006162">
    <property type="entry name" value="Ppantetheine_attach_site"/>
</dbReference>
<dbReference type="InterPro" id="IPR009081">
    <property type="entry name" value="PP-bd_ACP"/>
</dbReference>
<dbReference type="SMART" id="SM00823">
    <property type="entry name" value="PKS_PP"/>
    <property type="match status" value="1"/>
</dbReference>
<dbReference type="InterPro" id="IPR013968">
    <property type="entry name" value="PKS_KR"/>
</dbReference>
<dbReference type="InterPro" id="IPR014043">
    <property type="entry name" value="Acyl_transferase_dom"/>
</dbReference>
<dbReference type="InterPro" id="IPR036736">
    <property type="entry name" value="ACP-like_sf"/>
</dbReference>
<evidence type="ECO:0000259" key="10">
    <source>
        <dbReference type="PROSITE" id="PS50075"/>
    </source>
</evidence>
<dbReference type="SUPFAM" id="SSF50129">
    <property type="entry name" value="GroES-like"/>
    <property type="match status" value="1"/>
</dbReference>
<keyword evidence="2" id="KW-0597">Phosphoprotein</keyword>
<dbReference type="Gene3D" id="1.10.1200.10">
    <property type="entry name" value="ACP-like"/>
    <property type="match status" value="1"/>
</dbReference>
<dbReference type="EMBL" id="CAJVRL010000078">
    <property type="protein sequence ID" value="CAG8957353.1"/>
    <property type="molecule type" value="Genomic_DNA"/>
</dbReference>
<dbReference type="InterPro" id="IPR016039">
    <property type="entry name" value="Thiolase-like"/>
</dbReference>
<dbReference type="PANTHER" id="PTHR43775">
    <property type="entry name" value="FATTY ACID SYNTHASE"/>
    <property type="match status" value="1"/>
</dbReference>
<dbReference type="PROSITE" id="PS50075">
    <property type="entry name" value="CARRIER"/>
    <property type="match status" value="1"/>
</dbReference>
<sequence length="2587" mass="285007">MDNDGSVPIAIIGLSFTFPGNATSPESFWDMLIEGRNVTKAYPEDRFNYDAFHGSNLDTQGTISSSSAHFIEENIAAFDAPFFSMTHAEAAALDPQQRGLLESSYRALENAGIPMERVRGTQTSVHAGCFTADYASLFYKNPEQMPKYTATGVAGAMISNRISWFFDLHGPSVTIDTACSSSMVALDQACQLLRARKTSMGLVAGCNLIYSPDLLISLSNMGFLSPDGRCYSFDSRANGYARGEGIAVIVVKRLCDAIENGDTIRAVIRGTGTNQDGHTPGVTQPSKEAQESLIRQVYNEAKLELSTTRYVEAHGTATLLGDPIEANAISSAFSHQRPDDEPLYIGSVKANIGHLEATSGLAGLIKTVLILERGIIPPIADFQKLNAQIDEDFLNIKFPSKCVSWPTAGLRRASVNSFGFGGTNAHAVLDDAYNYLSIRGLKGNHNTTQLPPLVDDAVVDAFISSSGVSRQSLGTNDTSLDGSFQQGDVETFAKLLVWSASDEKTLSRMTAAYSRHLHNMSSVGRNSSYIHSLAHTLGSRRSKLAWKSFAFASSSSDVRDLESILSQPIRSLDNPKLGYIFTGQGAQWHGMGRELLGFPTFRESLEESESHLKALGCEWSLTEELLKDEINSRINEPAFSQPICTALQIALASLLKSFGLLPTVVVGHSSGEICAAYAVGAISKLAALRIAYHRGRLSQGISPEGSGESAMLAVSISQVDVLPYIASVKSETKELKLHIACINSPRSITISGDPVQINRLKEILDEHGEVSRKLLVNVAYHSPYMQAISSEYRSSLQNLEIGERHDRSCIMISSVTGKPVSIQELRTADYWVKNMVSKVQFSDAVNFICANSRKKVWKKLDGSHRNVIVVDDLLEIGPHCALRGPIRDILTTTSRSSEIQYDSLLVRKQSAIITLFRVLGSMYCKGYSMDLNCINEQNSIKRQNRTTLPDLPEYTFDHSQKYWNESRISRNLRFRKYPRSELLGTSEMDWNPFEAKWNNIMKPSEVPWLGDHVVNNVLLLPAAGMITMAIEAAKQLSGNVNVARYELKDITFPSALQISSVSTGVETQFFLRPLRNSQDKDNSWAAFRLFVLQNDTWTETCRGTIQSVLDEHGNQSPWTKLPDDISNKRQFHEDTVESCSEEISSEKLYQSLERSGLQYGPTFQSMRQIRYGTRGEAAAVVKTFVPSINTGSSCGNSYIVHPSTLDGAFQVIFAGLQRQGAADIPTMIPSRIQRLAILSSGFNSCDTETVEVSTQMRKTTFRTVEASVLAFSSADKRKYIHVEGLEMTAVTKSESSSEISGNIEKLCYSIAWIPDLGLMDSEQVAEYCHASVDEPDDFYDQLAFVLFVFISRSLQDLKSKQIDLTASYLQNYLSWMQAQVKRFTGGILPNWKPEWTSLLQDIEYQDLLISRLENLNAQGALFVKVGKSLTKVLSGEIEPLKILFEGDLAKSFYQDLNRRSSCYASLGRYLDCLAHKRPGMKILEVGAGTGATTELILESLMGCSKVPRYSRYDFSDISASFLEKAQETFSEHSSMGFRVLDIERDICEQGFEGGSYDLLIAANILHATRDLGMTVSNVRKLLKPTGTLVLVEVTVPELLWVGFAFGLLPGWWLSSESYRQESPIISEETWNKVLLQNGFSGTDHVFRDFESRTSHTFSIMVSTAVEVEAIPLPPTTTIFISEKPERYQLQAFQTLKKKLSENRNESFEVASLKDAVVHTQTPDPLFVFLDDNQAPLLKGLDIHSFQALQILLQSTRKLLWITGGGGTKPATAEFGQVQGLCRVSREENHDLQMVIIALENLDDIDDSTITQIGKVSEQMARDPSSIEAEYAQRGGILHLSRVVEGVQLNDTISTRRSKHHQKVSFGGSVPLKMCIGTLGLLDTLHFTNDYSHLLPLADHEIEVEVKAIGANFLDVLVALGRVDSATIGGECAGIVRRVSPNAVSKFKVGDRVVFNLLGVYKSYVRVNELCVHKIPDELSFAVAAAVPTNFVTVLHALFYIGRLQAGESILIHSAAGGTGQVAVQIAQHLEAEVYATVGTEDKKKLLMERYEISEDHIFSSRDVKFAQGIKAMTKGMGVDVVLNSLSGEGLVASWECVAAYGHFIEIGKKDIYARSNLPMWQFSKNTSFSGFDLMSMLEQRPKIVGDTLGTALDMIKENKASIAYPLHEFQISEVEKAFRFIQTGTSSGKVVITVAEDDEVSAILETDCRYTFDSESTYIVAGGLGGIGRSASRWMVSRGVRYLILLSRSGAQAQESIDLVEELGKGGVTVETPPCDVSDAAKLESVLADCALRLPPIKGCIQASMVLRDSMITNMTFDQWKASTTPKVEGSWNLHMLLPKGMDFFILLSSISGVIGSPGQANYAAGNTYQDALARYRVAQGEKAISLDLGLIAQEGFLAENKSAMSQLQRRTRLRPVSQDSIFHLLDHYCDPLLPIATPTESQVVIGLETPANIYAKGYELPHYLEQPIFRYLHQSDHSNIVKMSGGGQASYTAQFAAAATVAEAQEIACNSLVQKISRILSISEEEIDSEKPMHRYGVDSLLAVELRTWVSKEFNADVAIFEILGGATFSTIAGLIARRRIDRNTN</sequence>
<dbReference type="InterPro" id="IPR036291">
    <property type="entry name" value="NAD(P)-bd_dom_sf"/>
</dbReference>
<dbReference type="CDD" id="cd02440">
    <property type="entry name" value="AdoMet_MTases"/>
    <property type="match status" value="1"/>
</dbReference>
<dbReference type="SMART" id="SM00822">
    <property type="entry name" value="PKS_KR"/>
    <property type="match status" value="1"/>
</dbReference>
<dbReference type="PROSITE" id="PS52004">
    <property type="entry name" value="KS3_2"/>
    <property type="match status" value="1"/>
</dbReference>
<dbReference type="SMART" id="SM00826">
    <property type="entry name" value="PKS_DH"/>
    <property type="match status" value="1"/>
</dbReference>
<dbReference type="Pfam" id="PF08659">
    <property type="entry name" value="KR"/>
    <property type="match status" value="1"/>
</dbReference>
<dbReference type="SUPFAM" id="SSF53335">
    <property type="entry name" value="S-adenosyl-L-methionine-dependent methyltransferases"/>
    <property type="match status" value="1"/>
</dbReference>
<dbReference type="GO" id="GO:0031177">
    <property type="term" value="F:phosphopantetheine binding"/>
    <property type="evidence" value="ECO:0007669"/>
    <property type="project" value="InterPro"/>
</dbReference>
<dbReference type="SMART" id="SM00827">
    <property type="entry name" value="PKS_AT"/>
    <property type="match status" value="1"/>
</dbReference>
<evidence type="ECO:0000256" key="2">
    <source>
        <dbReference type="ARBA" id="ARBA00022553"/>
    </source>
</evidence>
<feature type="region of interest" description="C-terminal hotdog fold" evidence="8">
    <location>
        <begin position="1140"/>
        <end position="1296"/>
    </location>
</feature>
<dbReference type="Pfam" id="PF21089">
    <property type="entry name" value="PKS_DH_N"/>
    <property type="match status" value="1"/>
</dbReference>
<keyword evidence="6" id="KW-0511">Multifunctional enzyme</keyword>
<dbReference type="Gene3D" id="3.40.47.10">
    <property type="match status" value="1"/>
</dbReference>
<proteinExistence type="predicted"/>
<dbReference type="SUPFAM" id="SSF53901">
    <property type="entry name" value="Thiolase-like"/>
    <property type="match status" value="1"/>
</dbReference>
<dbReference type="CDD" id="cd05274">
    <property type="entry name" value="KR_FAS_SDR_x"/>
    <property type="match status" value="1"/>
</dbReference>
<evidence type="ECO:0000256" key="8">
    <source>
        <dbReference type="PROSITE-ProRule" id="PRU01363"/>
    </source>
</evidence>
<dbReference type="SMART" id="SM00825">
    <property type="entry name" value="PKS_KS"/>
    <property type="match status" value="1"/>
</dbReference>
<evidence type="ECO:0008006" key="15">
    <source>
        <dbReference type="Google" id="ProtNLM"/>
    </source>
</evidence>
<dbReference type="Pfam" id="PF00109">
    <property type="entry name" value="ketoacyl-synt"/>
    <property type="match status" value="1"/>
</dbReference>
<dbReference type="Pfam" id="PF23114">
    <property type="entry name" value="NAD-bd_HRPKS_sdrA"/>
    <property type="match status" value="1"/>
</dbReference>
<dbReference type="Gene3D" id="3.10.129.110">
    <property type="entry name" value="Polyketide synthase dehydratase"/>
    <property type="match status" value="1"/>
</dbReference>
<dbReference type="Proteomes" id="UP000696280">
    <property type="component" value="Unassembled WGS sequence"/>
</dbReference>
<evidence type="ECO:0000256" key="6">
    <source>
        <dbReference type="ARBA" id="ARBA00023268"/>
    </source>
</evidence>
<reference evidence="13" key="1">
    <citation type="submission" date="2021-07" db="EMBL/GenBank/DDBJ databases">
        <authorList>
            <person name="Durling M."/>
        </authorList>
    </citation>
    <scope>NUCLEOTIDE SEQUENCE</scope>
</reference>
<dbReference type="OrthoDB" id="329835at2759"/>
<feature type="domain" description="Carrier" evidence="10">
    <location>
        <begin position="2504"/>
        <end position="2581"/>
    </location>
</feature>
<dbReference type="InterPro" id="IPR050091">
    <property type="entry name" value="PKS_NRPS_Biosynth_Enz"/>
</dbReference>
<dbReference type="PROSITE" id="PS52019">
    <property type="entry name" value="PKS_MFAS_DH"/>
    <property type="match status" value="1"/>
</dbReference>
<dbReference type="CDD" id="cd00833">
    <property type="entry name" value="PKS"/>
    <property type="match status" value="1"/>
</dbReference>
<keyword evidence="9" id="KW-0472">Membrane</keyword>
<dbReference type="GO" id="GO:0006633">
    <property type="term" value="P:fatty acid biosynthetic process"/>
    <property type="evidence" value="ECO:0007669"/>
    <property type="project" value="InterPro"/>
</dbReference>
<dbReference type="InterPro" id="IPR042104">
    <property type="entry name" value="PKS_dehydratase_sf"/>
</dbReference>
<accession>A0A9N9PW34</accession>
<evidence type="ECO:0000259" key="12">
    <source>
        <dbReference type="PROSITE" id="PS52019"/>
    </source>
</evidence>
<dbReference type="Pfam" id="PF23297">
    <property type="entry name" value="ACP_SdgA_C"/>
    <property type="match status" value="1"/>
</dbReference>
<feature type="active site" description="Proton acceptor; for dehydratase activity" evidence="8">
    <location>
        <position position="1012"/>
    </location>
</feature>
<dbReference type="InterPro" id="IPR020807">
    <property type="entry name" value="PKS_DH"/>
</dbReference>
<dbReference type="Pfam" id="PF08242">
    <property type="entry name" value="Methyltransf_12"/>
    <property type="match status" value="1"/>
</dbReference>
<dbReference type="SMART" id="SM00829">
    <property type="entry name" value="PKS_ER"/>
    <property type="match status" value="1"/>
</dbReference>
<dbReference type="InterPro" id="IPR020841">
    <property type="entry name" value="PKS_Beta-ketoAc_synthase_dom"/>
</dbReference>
<name>A0A9N9PW34_9HELO</name>
<dbReference type="InterPro" id="IPR011032">
    <property type="entry name" value="GroES-like_sf"/>
</dbReference>
<evidence type="ECO:0000256" key="5">
    <source>
        <dbReference type="ARBA" id="ARBA00023002"/>
    </source>
</evidence>
<evidence type="ECO:0000256" key="7">
    <source>
        <dbReference type="ARBA" id="ARBA00023315"/>
    </source>
</evidence>
<dbReference type="Pfam" id="PF02801">
    <property type="entry name" value="Ketoacyl-synt_C"/>
    <property type="match status" value="1"/>
</dbReference>
<dbReference type="PROSITE" id="PS00606">
    <property type="entry name" value="KS3_1"/>
    <property type="match status" value="1"/>
</dbReference>
<dbReference type="Gene3D" id="3.40.50.720">
    <property type="entry name" value="NAD(P)-binding Rossmann-like Domain"/>
    <property type="match status" value="2"/>
</dbReference>
<dbReference type="InterPro" id="IPR029063">
    <property type="entry name" value="SAM-dependent_MTases_sf"/>
</dbReference>
<dbReference type="Pfam" id="PF14765">
    <property type="entry name" value="PS-DH"/>
    <property type="match status" value="1"/>
</dbReference>
<evidence type="ECO:0000256" key="1">
    <source>
        <dbReference type="ARBA" id="ARBA00022450"/>
    </source>
</evidence>
<dbReference type="SUPFAM" id="SSF51735">
    <property type="entry name" value="NAD(P)-binding Rossmann-fold domains"/>
    <property type="match status" value="2"/>
</dbReference>
<feature type="transmembrane region" description="Helical" evidence="9">
    <location>
        <begin position="2559"/>
        <end position="2578"/>
    </location>
</feature>
<dbReference type="Gene3D" id="3.90.180.10">
    <property type="entry name" value="Medium-chain alcohol dehydrogenases, catalytic domain"/>
    <property type="match status" value="1"/>
</dbReference>
<dbReference type="GO" id="GO:0004312">
    <property type="term" value="F:fatty acid synthase activity"/>
    <property type="evidence" value="ECO:0007669"/>
    <property type="project" value="TreeGrafter"/>
</dbReference>
<evidence type="ECO:0000259" key="11">
    <source>
        <dbReference type="PROSITE" id="PS52004"/>
    </source>
</evidence>
<dbReference type="InterPro" id="IPR057326">
    <property type="entry name" value="KR_dom"/>
</dbReference>
<dbReference type="GO" id="GO:0016491">
    <property type="term" value="F:oxidoreductase activity"/>
    <property type="evidence" value="ECO:0007669"/>
    <property type="project" value="UniProtKB-KW"/>
</dbReference>
<dbReference type="GO" id="GO:0030639">
    <property type="term" value="P:polyketide biosynthetic process"/>
    <property type="evidence" value="ECO:0007669"/>
    <property type="project" value="UniProtKB-ARBA"/>
</dbReference>
<evidence type="ECO:0000256" key="4">
    <source>
        <dbReference type="ARBA" id="ARBA00022857"/>
    </source>
</evidence>
<dbReference type="InterPro" id="IPR014031">
    <property type="entry name" value="Ketoacyl_synth_C"/>
</dbReference>
<dbReference type="GO" id="GO:1901336">
    <property type="term" value="P:lactone biosynthetic process"/>
    <property type="evidence" value="ECO:0007669"/>
    <property type="project" value="UniProtKB-ARBA"/>
</dbReference>
<dbReference type="PROSITE" id="PS00012">
    <property type="entry name" value="PHOSPHOPANTETHEINE"/>
    <property type="match status" value="1"/>
</dbReference>
<gene>
    <name evidence="13" type="ORF">HYFRA_00010779</name>
</gene>
<dbReference type="PANTHER" id="PTHR43775:SF29">
    <property type="entry name" value="ASPERFURANONE POLYKETIDE SYNTHASE AFOG-RELATED"/>
    <property type="match status" value="1"/>
</dbReference>
<keyword evidence="9" id="KW-1133">Transmembrane helix</keyword>
<keyword evidence="9" id="KW-0812">Transmembrane</keyword>
<dbReference type="InterPro" id="IPR020806">
    <property type="entry name" value="PKS_PP-bd"/>
</dbReference>
<dbReference type="InterPro" id="IPR014030">
    <property type="entry name" value="Ketoacyl_synth_N"/>
</dbReference>
<feature type="domain" description="Ketosynthase family 3 (KS3)" evidence="11">
    <location>
        <begin position="6"/>
        <end position="431"/>
    </location>
</feature>
<keyword evidence="7" id="KW-0012">Acyltransferase</keyword>
<keyword evidence="4" id="KW-0521">NADP</keyword>
<dbReference type="Gene3D" id="3.40.50.150">
    <property type="entry name" value="Vaccinia Virus protein VP39"/>
    <property type="match status" value="1"/>
</dbReference>
<comment type="caution">
    <text evidence="13">The sequence shown here is derived from an EMBL/GenBank/DDBJ whole genome shotgun (WGS) entry which is preliminary data.</text>
</comment>
<evidence type="ECO:0000256" key="3">
    <source>
        <dbReference type="ARBA" id="ARBA00022679"/>
    </source>
</evidence>
<evidence type="ECO:0000313" key="13">
    <source>
        <dbReference type="EMBL" id="CAG8957353.1"/>
    </source>
</evidence>
<dbReference type="InterPro" id="IPR016035">
    <property type="entry name" value="Acyl_Trfase/lysoPLipase"/>
</dbReference>
<dbReference type="Gene3D" id="3.40.366.10">
    <property type="entry name" value="Malonyl-Coenzyme A Acyl Carrier Protein, domain 2"/>
    <property type="match status" value="1"/>
</dbReference>
<protein>
    <recommendedName>
        <fullName evidence="15">Polyketide synthase</fullName>
    </recommendedName>
</protein>
<dbReference type="InterPro" id="IPR049900">
    <property type="entry name" value="PKS_mFAS_DH"/>
</dbReference>
<dbReference type="CDD" id="cd05195">
    <property type="entry name" value="enoyl_red"/>
    <property type="match status" value="1"/>
</dbReference>
<feature type="active site" description="Proton donor; for dehydratase activity" evidence="8">
    <location>
        <position position="1206"/>
    </location>
</feature>